<protein>
    <recommendedName>
        <fullName evidence="5">Restriction of telomere capping protein 4</fullName>
    </recommendedName>
</protein>
<comment type="subcellular location">
    <subcellularLocation>
        <location evidence="3">Cytoplasm</location>
    </subcellularLocation>
    <subcellularLocation>
        <location evidence="2">Nucleus</location>
    </subcellularLocation>
</comment>
<evidence type="ECO:0000256" key="4">
    <source>
        <dbReference type="ARBA" id="ARBA00009461"/>
    </source>
</evidence>
<feature type="domain" description="Restriction of telomere capping protein 4 C-terminal" evidence="9">
    <location>
        <begin position="354"/>
        <end position="476"/>
    </location>
</feature>
<feature type="compositionally biased region" description="Low complexity" evidence="8">
    <location>
        <begin position="172"/>
        <end position="186"/>
    </location>
</feature>
<accession>A0A1L9RXB6</accession>
<feature type="compositionally biased region" description="Low complexity" evidence="8">
    <location>
        <begin position="143"/>
        <end position="153"/>
    </location>
</feature>
<dbReference type="Proteomes" id="UP000184383">
    <property type="component" value="Unassembled WGS sequence"/>
</dbReference>
<dbReference type="GO" id="GO:0005634">
    <property type="term" value="C:nucleus"/>
    <property type="evidence" value="ECO:0007669"/>
    <property type="project" value="UniProtKB-SubCell"/>
</dbReference>
<dbReference type="PANTHER" id="PTHR41391">
    <property type="entry name" value="RESTRICTION OF TELOMERE CAPPING PROTEIN 4"/>
    <property type="match status" value="1"/>
</dbReference>
<dbReference type="VEuPathDB" id="FungiDB:ASPWEDRAFT_169338"/>
<evidence type="ECO:0000256" key="6">
    <source>
        <dbReference type="ARBA" id="ARBA00022490"/>
    </source>
</evidence>
<name>A0A1L9RXB6_ASPWE</name>
<evidence type="ECO:0000256" key="8">
    <source>
        <dbReference type="SAM" id="MobiDB-lite"/>
    </source>
</evidence>
<dbReference type="RefSeq" id="XP_040693173.1">
    <property type="nucleotide sequence ID" value="XM_040830439.1"/>
</dbReference>
<dbReference type="PANTHER" id="PTHR41391:SF1">
    <property type="entry name" value="RESTRICTION OF TELOMERE CAPPING PROTEIN 4"/>
    <property type="match status" value="1"/>
</dbReference>
<sequence length="493" mass="54964">MRTPAKPDSSYASNRLTRSGYKGTSLLSTFRGKKSEEESNPCKQEPELEDINAPPISSEDEDEDEDIKQEQSEDSEDEKKIRTPGKTLEEKLAEEDTNVRRSKRGSQSAKVKKEDPEEQKPYSQKAARTRTASQMDDEEDIAFSSFRSSQSSSKRNRKSYGAQKASRKSYDSKIPPSSSSESLSNKAKSENTEDQSPKAKEEFKVPDDASSPVKPEFKEPPPLSADLLPSSSFPHSSIRDQIDDSDDESSLTSISSVPSAFGIDIDLSQAEAKLKEEGDSKLPLCPICKEAVDPGLLMLFQAQPNQRIRDQERFCKSHKASSAEKEWQEKGYPKIDWDHFDERIEGHFAGLEEILVSDKPSYYRGILDNAMKSGKAKNFRLTLFGDGLETISCGYYGTRGASKMLQAVTTHFSKQLRRLATSDQIVKTAGIAGYAQSVLVPELASRLVKEDMGVDDESARKIMRDSIEIGEKLNFALNDVVPVPERTERVLND</sequence>
<dbReference type="InterPro" id="IPR028094">
    <property type="entry name" value="RTC4_C"/>
</dbReference>
<feature type="compositionally biased region" description="Basic and acidic residues" evidence="8">
    <location>
        <begin position="77"/>
        <end position="91"/>
    </location>
</feature>
<keyword evidence="7" id="KW-0539">Nucleus</keyword>
<feature type="region of interest" description="Disordered" evidence="8">
    <location>
        <begin position="1"/>
        <end position="254"/>
    </location>
</feature>
<feature type="compositionally biased region" description="Acidic residues" evidence="8">
    <location>
        <begin position="58"/>
        <end position="76"/>
    </location>
</feature>
<evidence type="ECO:0000256" key="7">
    <source>
        <dbReference type="ARBA" id="ARBA00023242"/>
    </source>
</evidence>
<gene>
    <name evidence="10" type="ORF">ASPWEDRAFT_169338</name>
</gene>
<evidence type="ECO:0000256" key="5">
    <source>
        <dbReference type="ARBA" id="ARBA00015162"/>
    </source>
</evidence>
<dbReference type="Pfam" id="PF14474">
    <property type="entry name" value="RTC4"/>
    <property type="match status" value="1"/>
</dbReference>
<reference evidence="11" key="1">
    <citation type="journal article" date="2017" name="Genome Biol.">
        <title>Comparative genomics reveals high biological diversity and specific adaptations in the industrially and medically important fungal genus Aspergillus.</title>
        <authorList>
            <person name="de Vries R.P."/>
            <person name="Riley R."/>
            <person name="Wiebenga A."/>
            <person name="Aguilar-Osorio G."/>
            <person name="Amillis S."/>
            <person name="Uchima C.A."/>
            <person name="Anderluh G."/>
            <person name="Asadollahi M."/>
            <person name="Askin M."/>
            <person name="Barry K."/>
            <person name="Battaglia E."/>
            <person name="Bayram O."/>
            <person name="Benocci T."/>
            <person name="Braus-Stromeyer S.A."/>
            <person name="Caldana C."/>
            <person name="Canovas D."/>
            <person name="Cerqueira G.C."/>
            <person name="Chen F."/>
            <person name="Chen W."/>
            <person name="Choi C."/>
            <person name="Clum A."/>
            <person name="Dos Santos R.A."/>
            <person name="Damasio A.R."/>
            <person name="Diallinas G."/>
            <person name="Emri T."/>
            <person name="Fekete E."/>
            <person name="Flipphi M."/>
            <person name="Freyberg S."/>
            <person name="Gallo A."/>
            <person name="Gournas C."/>
            <person name="Habgood R."/>
            <person name="Hainaut M."/>
            <person name="Harispe M.L."/>
            <person name="Henrissat B."/>
            <person name="Hilden K.S."/>
            <person name="Hope R."/>
            <person name="Hossain A."/>
            <person name="Karabika E."/>
            <person name="Karaffa L."/>
            <person name="Karanyi Z."/>
            <person name="Krasevec N."/>
            <person name="Kuo A."/>
            <person name="Kusch H."/>
            <person name="LaButti K."/>
            <person name="Lagendijk E.L."/>
            <person name="Lapidus A."/>
            <person name="Levasseur A."/>
            <person name="Lindquist E."/>
            <person name="Lipzen A."/>
            <person name="Logrieco A.F."/>
            <person name="MacCabe A."/>
            <person name="Maekelae M.R."/>
            <person name="Malavazi I."/>
            <person name="Melin P."/>
            <person name="Meyer V."/>
            <person name="Mielnichuk N."/>
            <person name="Miskei M."/>
            <person name="Molnar A.P."/>
            <person name="Mule G."/>
            <person name="Ngan C.Y."/>
            <person name="Orejas M."/>
            <person name="Orosz E."/>
            <person name="Ouedraogo J.P."/>
            <person name="Overkamp K.M."/>
            <person name="Park H.-S."/>
            <person name="Perrone G."/>
            <person name="Piumi F."/>
            <person name="Punt P.J."/>
            <person name="Ram A.F."/>
            <person name="Ramon A."/>
            <person name="Rauscher S."/>
            <person name="Record E."/>
            <person name="Riano-Pachon D.M."/>
            <person name="Robert V."/>
            <person name="Roehrig J."/>
            <person name="Ruller R."/>
            <person name="Salamov A."/>
            <person name="Salih N.S."/>
            <person name="Samson R.A."/>
            <person name="Sandor E."/>
            <person name="Sanguinetti M."/>
            <person name="Schuetze T."/>
            <person name="Sepcic K."/>
            <person name="Shelest E."/>
            <person name="Sherlock G."/>
            <person name="Sophianopoulou V."/>
            <person name="Squina F.M."/>
            <person name="Sun H."/>
            <person name="Susca A."/>
            <person name="Todd R.B."/>
            <person name="Tsang A."/>
            <person name="Unkles S.E."/>
            <person name="van de Wiele N."/>
            <person name="van Rossen-Uffink D."/>
            <person name="Oliveira J.V."/>
            <person name="Vesth T.C."/>
            <person name="Visser J."/>
            <person name="Yu J.-H."/>
            <person name="Zhou M."/>
            <person name="Andersen M.R."/>
            <person name="Archer D.B."/>
            <person name="Baker S.E."/>
            <person name="Benoit I."/>
            <person name="Brakhage A.A."/>
            <person name="Braus G.H."/>
            <person name="Fischer R."/>
            <person name="Frisvad J.C."/>
            <person name="Goldman G.H."/>
            <person name="Houbraken J."/>
            <person name="Oakley B."/>
            <person name="Pocsi I."/>
            <person name="Scazzocchio C."/>
            <person name="Seiboth B."/>
            <person name="vanKuyk P.A."/>
            <person name="Wortman J."/>
            <person name="Dyer P.S."/>
            <person name="Grigoriev I.V."/>
        </authorList>
    </citation>
    <scope>NUCLEOTIDE SEQUENCE [LARGE SCALE GENOMIC DNA]</scope>
    <source>
        <strain evidence="11">DTO 134E9</strain>
    </source>
</reference>
<dbReference type="GO" id="GO:0005737">
    <property type="term" value="C:cytoplasm"/>
    <property type="evidence" value="ECO:0007669"/>
    <property type="project" value="UniProtKB-SubCell"/>
</dbReference>
<dbReference type="EMBL" id="KV878210">
    <property type="protein sequence ID" value="OJJ39497.1"/>
    <property type="molecule type" value="Genomic_DNA"/>
</dbReference>
<proteinExistence type="inferred from homology"/>
<keyword evidence="11" id="KW-1185">Reference proteome</keyword>
<comment type="similarity">
    <text evidence="4">Belongs to the RTC4 family.</text>
</comment>
<feature type="compositionally biased region" description="Basic and acidic residues" evidence="8">
    <location>
        <begin position="111"/>
        <end position="120"/>
    </location>
</feature>
<evidence type="ECO:0000259" key="9">
    <source>
        <dbReference type="SMART" id="SM01312"/>
    </source>
</evidence>
<dbReference type="SMART" id="SM01312">
    <property type="entry name" value="RTC4"/>
    <property type="match status" value="1"/>
</dbReference>
<dbReference type="STRING" id="1073089.A0A1L9RXB6"/>
<evidence type="ECO:0000313" key="10">
    <source>
        <dbReference type="EMBL" id="OJJ39497.1"/>
    </source>
</evidence>
<dbReference type="AlphaFoldDB" id="A0A1L9RXB6"/>
<feature type="compositionally biased region" description="Basic and acidic residues" evidence="8">
    <location>
        <begin position="187"/>
        <end position="207"/>
    </location>
</feature>
<dbReference type="GeneID" id="63746287"/>
<evidence type="ECO:0000256" key="2">
    <source>
        <dbReference type="ARBA" id="ARBA00004123"/>
    </source>
</evidence>
<dbReference type="OrthoDB" id="128308at2759"/>
<evidence type="ECO:0000256" key="1">
    <source>
        <dbReference type="ARBA" id="ARBA00002738"/>
    </source>
</evidence>
<dbReference type="InterPro" id="IPR039024">
    <property type="entry name" value="RTC4"/>
</dbReference>
<evidence type="ECO:0000313" key="11">
    <source>
        <dbReference type="Proteomes" id="UP000184383"/>
    </source>
</evidence>
<evidence type="ECO:0000256" key="3">
    <source>
        <dbReference type="ARBA" id="ARBA00004496"/>
    </source>
</evidence>
<keyword evidence="6" id="KW-0963">Cytoplasm</keyword>
<organism evidence="10 11">
    <name type="scientific">Aspergillus wentii DTO 134E9</name>
    <dbReference type="NCBI Taxonomy" id="1073089"/>
    <lineage>
        <taxon>Eukaryota</taxon>
        <taxon>Fungi</taxon>
        <taxon>Dikarya</taxon>
        <taxon>Ascomycota</taxon>
        <taxon>Pezizomycotina</taxon>
        <taxon>Eurotiomycetes</taxon>
        <taxon>Eurotiomycetidae</taxon>
        <taxon>Eurotiales</taxon>
        <taxon>Aspergillaceae</taxon>
        <taxon>Aspergillus</taxon>
        <taxon>Aspergillus subgen. Cremei</taxon>
    </lineage>
</organism>
<comment type="function">
    <text evidence="1">May be involved in a process influencing telomere capping.</text>
</comment>